<dbReference type="InterPro" id="IPR038056">
    <property type="entry name" value="YjbR-like_sf"/>
</dbReference>
<dbReference type="AlphaFoldDB" id="A0A8H9IAX5"/>
<comment type="caution">
    <text evidence="1">The sequence shown here is derived from an EMBL/GenBank/DDBJ whole genome shotgun (WGS) entry which is preliminary data.</text>
</comment>
<dbReference type="RefSeq" id="WP_007986720.1">
    <property type="nucleotide sequence ID" value="NZ_BMZC01000004.1"/>
</dbReference>
<protein>
    <recommendedName>
        <fullName evidence="3">MmcQ-like protein</fullName>
    </recommendedName>
</protein>
<proteinExistence type="predicted"/>
<accession>A0A8H9IAX5</accession>
<reference evidence="1" key="1">
    <citation type="journal article" date="2014" name="Int. J. Syst. Evol. Microbiol.">
        <title>Complete genome sequence of Corynebacterium casei LMG S-19264T (=DSM 44701T), isolated from a smear-ripened cheese.</title>
        <authorList>
            <consortium name="US DOE Joint Genome Institute (JGI-PGF)"/>
            <person name="Walter F."/>
            <person name="Albersmeier A."/>
            <person name="Kalinowski J."/>
            <person name="Ruckert C."/>
        </authorList>
    </citation>
    <scope>NUCLEOTIDE SEQUENCE</scope>
    <source>
        <strain evidence="1">KCTC 32337</strain>
    </source>
</reference>
<dbReference type="EMBL" id="BMZC01000004">
    <property type="protein sequence ID" value="GGZ61126.1"/>
    <property type="molecule type" value="Genomic_DNA"/>
</dbReference>
<dbReference type="Gene3D" id="3.90.1150.30">
    <property type="match status" value="1"/>
</dbReference>
<dbReference type="Pfam" id="PF04237">
    <property type="entry name" value="YjbR"/>
    <property type="match status" value="1"/>
</dbReference>
<dbReference type="SUPFAM" id="SSF142906">
    <property type="entry name" value="YjbR-like"/>
    <property type="match status" value="1"/>
</dbReference>
<organism evidence="1 2">
    <name type="scientific">Paraglaciecola chathamensis</name>
    <dbReference type="NCBI Taxonomy" id="368405"/>
    <lineage>
        <taxon>Bacteria</taxon>
        <taxon>Pseudomonadati</taxon>
        <taxon>Pseudomonadota</taxon>
        <taxon>Gammaproteobacteria</taxon>
        <taxon>Alteromonadales</taxon>
        <taxon>Alteromonadaceae</taxon>
        <taxon>Paraglaciecola</taxon>
    </lineage>
</organism>
<dbReference type="InterPro" id="IPR058532">
    <property type="entry name" value="YjbR/MT2646/Rv2570-like"/>
</dbReference>
<evidence type="ECO:0008006" key="3">
    <source>
        <dbReference type="Google" id="ProtNLM"/>
    </source>
</evidence>
<evidence type="ECO:0000313" key="2">
    <source>
        <dbReference type="Proteomes" id="UP000622604"/>
    </source>
</evidence>
<dbReference type="Proteomes" id="UP000622604">
    <property type="component" value="Unassembled WGS sequence"/>
</dbReference>
<reference evidence="1" key="2">
    <citation type="submission" date="2020-09" db="EMBL/GenBank/DDBJ databases">
        <authorList>
            <person name="Sun Q."/>
            <person name="Kim S."/>
        </authorList>
    </citation>
    <scope>NUCLEOTIDE SEQUENCE</scope>
    <source>
        <strain evidence="1">KCTC 32337</strain>
    </source>
</reference>
<gene>
    <name evidence="1" type="ORF">GCM10011274_19180</name>
</gene>
<dbReference type="InterPro" id="IPR007351">
    <property type="entry name" value="YjbR"/>
</dbReference>
<sequence length="151" mass="17159">MTAFSIKHTKTQTVSKSSRQAGAKARQWLLDFPETIEDFPFGPDVAVYKVKGKMFATLALGTVSQNTQTNEGDDKLEYRMNLKCDPQEAIMLRDVFSAVLPGYHMNKQHWNTVILDGSLPEGELQRMILNSYKLVVYKLPKKEQVSLLLHL</sequence>
<dbReference type="PANTHER" id="PTHR35145">
    <property type="entry name" value="CYTOPLASMIC PROTEIN-RELATED"/>
    <property type="match status" value="1"/>
</dbReference>
<dbReference type="PANTHER" id="PTHR35145:SF1">
    <property type="entry name" value="CYTOPLASMIC PROTEIN"/>
    <property type="match status" value="1"/>
</dbReference>
<evidence type="ECO:0000313" key="1">
    <source>
        <dbReference type="EMBL" id="GGZ61126.1"/>
    </source>
</evidence>
<name>A0A8H9IAX5_9ALTE</name>